<feature type="transmembrane region" description="Helical" evidence="1">
    <location>
        <begin position="67"/>
        <end position="84"/>
    </location>
</feature>
<dbReference type="InterPro" id="IPR029787">
    <property type="entry name" value="Nucleotide_cyclase"/>
</dbReference>
<evidence type="ECO:0000313" key="4">
    <source>
        <dbReference type="Proteomes" id="UP000184447"/>
    </source>
</evidence>
<dbReference type="STRING" id="1121316.SAMN02745207_03994"/>
<keyword evidence="4" id="KW-1185">Reference proteome</keyword>
<proteinExistence type="predicted"/>
<dbReference type="GO" id="GO:0005886">
    <property type="term" value="C:plasma membrane"/>
    <property type="evidence" value="ECO:0007669"/>
    <property type="project" value="TreeGrafter"/>
</dbReference>
<dbReference type="PROSITE" id="PS50887">
    <property type="entry name" value="GGDEF"/>
    <property type="match status" value="1"/>
</dbReference>
<reference evidence="3 4" key="1">
    <citation type="submission" date="2016-11" db="EMBL/GenBank/DDBJ databases">
        <authorList>
            <person name="Jaros S."/>
            <person name="Januszkiewicz K."/>
            <person name="Wedrychowicz H."/>
        </authorList>
    </citation>
    <scope>NUCLEOTIDE SEQUENCE [LARGE SCALE GENOMIC DNA]</scope>
    <source>
        <strain evidence="3 4">DSM 8605</strain>
    </source>
</reference>
<dbReference type="AlphaFoldDB" id="A0A1M5XX86"/>
<keyword evidence="1" id="KW-0472">Membrane</keyword>
<dbReference type="EMBL" id="FQXM01000039">
    <property type="protein sequence ID" value="SHI04158.1"/>
    <property type="molecule type" value="Genomic_DNA"/>
</dbReference>
<feature type="transmembrane region" description="Helical" evidence="1">
    <location>
        <begin position="139"/>
        <end position="161"/>
    </location>
</feature>
<dbReference type="SMART" id="SM00267">
    <property type="entry name" value="GGDEF"/>
    <property type="match status" value="1"/>
</dbReference>
<feature type="transmembrane region" description="Helical" evidence="1">
    <location>
        <begin position="110"/>
        <end position="127"/>
    </location>
</feature>
<gene>
    <name evidence="3" type="ORF">SAMN02745207_03994</name>
</gene>
<keyword evidence="1" id="KW-0812">Transmembrane</keyword>
<dbReference type="GO" id="GO:1902201">
    <property type="term" value="P:negative regulation of bacterial-type flagellum-dependent cell motility"/>
    <property type="evidence" value="ECO:0007669"/>
    <property type="project" value="TreeGrafter"/>
</dbReference>
<dbReference type="SUPFAM" id="SSF55073">
    <property type="entry name" value="Nucleotide cyclase"/>
    <property type="match status" value="1"/>
</dbReference>
<sequence>MEKNMEKIRKIHFQIRIVGIMLALLLVSISDYKKHILLLIGICFLYFVVSFIAFLQKGNQKLKFDYYMLYIDVFLLSIAIVVRGGIRSDFYLGYIIILSYVLLSINRKNLLILTCWIVICYSLVIYYTSNNLSSDGSRLIIRLGMIISISLLLQNYARILFRTEVMRKSAMEASIFDELTGLYNRRVFHMAEKFLHEENDKAYVVLIDLDDFKKVNDEYGHVNGDEVLKVIANIIKRRINSNEYGIRYGGEELMIISFISSQKILKHKLQLIQTDFKEHHFSWLDKKKNVTFTAGVALWNKNELVEKAIENADKALYIGKKNGKNKIVFDKAL</sequence>
<name>A0A1M5XX86_9CLOT</name>
<dbReference type="OrthoDB" id="9805474at2"/>
<feature type="transmembrane region" description="Helical" evidence="1">
    <location>
        <begin position="36"/>
        <end position="55"/>
    </location>
</feature>
<dbReference type="InterPro" id="IPR043128">
    <property type="entry name" value="Rev_trsase/Diguanyl_cyclase"/>
</dbReference>
<dbReference type="CDD" id="cd01949">
    <property type="entry name" value="GGDEF"/>
    <property type="match status" value="1"/>
</dbReference>
<dbReference type="GO" id="GO:0052621">
    <property type="term" value="F:diguanylate cyclase activity"/>
    <property type="evidence" value="ECO:0007669"/>
    <property type="project" value="TreeGrafter"/>
</dbReference>
<evidence type="ECO:0000256" key="1">
    <source>
        <dbReference type="SAM" id="Phobius"/>
    </source>
</evidence>
<dbReference type="PANTHER" id="PTHR45138">
    <property type="entry name" value="REGULATORY COMPONENTS OF SENSORY TRANSDUCTION SYSTEM"/>
    <property type="match status" value="1"/>
</dbReference>
<dbReference type="Gene3D" id="3.30.70.270">
    <property type="match status" value="1"/>
</dbReference>
<organism evidence="3 4">
    <name type="scientific">Clostridium grantii DSM 8605</name>
    <dbReference type="NCBI Taxonomy" id="1121316"/>
    <lineage>
        <taxon>Bacteria</taxon>
        <taxon>Bacillati</taxon>
        <taxon>Bacillota</taxon>
        <taxon>Clostridia</taxon>
        <taxon>Eubacteriales</taxon>
        <taxon>Clostridiaceae</taxon>
        <taxon>Clostridium</taxon>
    </lineage>
</organism>
<feature type="transmembrane region" description="Helical" evidence="1">
    <location>
        <begin position="90"/>
        <end position="105"/>
    </location>
</feature>
<dbReference type="Pfam" id="PF00990">
    <property type="entry name" value="GGDEF"/>
    <property type="match status" value="1"/>
</dbReference>
<evidence type="ECO:0000313" key="3">
    <source>
        <dbReference type="EMBL" id="SHI04158.1"/>
    </source>
</evidence>
<dbReference type="Proteomes" id="UP000184447">
    <property type="component" value="Unassembled WGS sequence"/>
</dbReference>
<dbReference type="GO" id="GO:0043709">
    <property type="term" value="P:cell adhesion involved in single-species biofilm formation"/>
    <property type="evidence" value="ECO:0007669"/>
    <property type="project" value="TreeGrafter"/>
</dbReference>
<dbReference type="PANTHER" id="PTHR45138:SF6">
    <property type="entry name" value="DIGUANYLATE CYCLASE DGCN"/>
    <property type="match status" value="1"/>
</dbReference>
<dbReference type="RefSeq" id="WP_073340800.1">
    <property type="nucleotide sequence ID" value="NZ_FQXM01000039.1"/>
</dbReference>
<accession>A0A1M5XX86</accession>
<feature type="domain" description="GGDEF" evidence="2">
    <location>
        <begin position="200"/>
        <end position="332"/>
    </location>
</feature>
<feature type="transmembrane region" description="Helical" evidence="1">
    <location>
        <begin position="12"/>
        <end position="30"/>
    </location>
</feature>
<keyword evidence="1" id="KW-1133">Transmembrane helix</keyword>
<dbReference type="NCBIfam" id="TIGR00254">
    <property type="entry name" value="GGDEF"/>
    <property type="match status" value="1"/>
</dbReference>
<evidence type="ECO:0000259" key="2">
    <source>
        <dbReference type="PROSITE" id="PS50887"/>
    </source>
</evidence>
<dbReference type="InterPro" id="IPR050469">
    <property type="entry name" value="Diguanylate_Cyclase"/>
</dbReference>
<dbReference type="InterPro" id="IPR000160">
    <property type="entry name" value="GGDEF_dom"/>
</dbReference>
<protein>
    <submittedName>
        <fullName evidence="3">Diguanylate cyclase (GGDEF) domain-containing protein</fullName>
    </submittedName>
</protein>